<dbReference type="AlphaFoldDB" id="R8BLW0"/>
<dbReference type="RefSeq" id="XP_007914942.1">
    <property type="nucleotide sequence ID" value="XM_007916751.1"/>
</dbReference>
<reference evidence="2" key="1">
    <citation type="journal article" date="2013" name="Genome Announc.">
        <title>Draft genome sequence of the ascomycete Phaeoacremonium aleophilum strain UCR-PA7, a causal agent of the esca disease complex in grapevines.</title>
        <authorList>
            <person name="Blanco-Ulate B."/>
            <person name="Rolshausen P."/>
            <person name="Cantu D."/>
        </authorList>
    </citation>
    <scope>NUCLEOTIDE SEQUENCE [LARGE SCALE GENOMIC DNA]</scope>
    <source>
        <strain evidence="2">UCR-PA7</strain>
    </source>
</reference>
<dbReference type="EMBL" id="KB933100">
    <property type="protein sequence ID" value="EOO00275.1"/>
    <property type="molecule type" value="Genomic_DNA"/>
</dbReference>
<keyword evidence="2" id="KW-1185">Reference proteome</keyword>
<name>R8BLW0_PHAM7</name>
<dbReference type="eggNOG" id="ENOG502RY90">
    <property type="taxonomic scope" value="Eukaryota"/>
</dbReference>
<gene>
    <name evidence="1" type="ORF">UCRPA7_4189</name>
</gene>
<sequence>MRCYRSLDVPGVDMLSDAFEFNTVKQCSSVARQNGARGVMSEIYGVTNWTFDFAGHKASGDWQAVLGITFRVHHLTWVSMAGEGKRDYPACIGYQSNWYKQYPYIEDHFSRLNVTLTRGKPVTRVAVIHPIESFWLCFGPMDSNADEMAYRDQAFEDLTKWLIFGLVDFDFVSESLLPEQCSIESITSNKLPVGKMEYEVVIVPNLRTIRSTTLTRLEKFTQNGGRVLVAGSQPSLVDAMPSPNGVVSTPYADAIQFSSFHILQALEPFRDVRIRTDEGVPSNKILYQMRDDGDNKYVFICNTDRVRYYPTKIDIRGEYEITLLDTFTGEERALSSKVANGWTTIEWTFEAIGSVLLRLSVIEAPKQASTSESSQQFVPRNSLRTLGTDVSLDQVTLSEPNVLLLDFCSYKIGSGDWSKEGEVLRLENDIRSELQLPLKLEALRQPWSQPEEKTKPKADVTVRFKFVTTTPIKGTQLAIEDAPNVRIAIDGAHLSQPTTVSGWWVDEDIHTVDLPPIAAGEHELELTYAFGLLTNIERVYLLGNFSVDIRGRETTIKPFDLKINFGDWTTMGLPFYAGNVTYHCSFSANTQEDQDLWLELPSPPATFVADAVTTDVVGETDVEEENVATGVVVGNDELNEELTGAADSEVVSTAVLETATLVAEISTELV</sequence>
<dbReference type="Gene3D" id="3.40.50.880">
    <property type="match status" value="1"/>
</dbReference>
<dbReference type="Proteomes" id="UP000014074">
    <property type="component" value="Unassembled WGS sequence"/>
</dbReference>
<accession>R8BLW0</accession>
<dbReference type="KEGG" id="tmn:UCRPA7_4189"/>
<dbReference type="GO" id="GO:0016787">
    <property type="term" value="F:hydrolase activity"/>
    <property type="evidence" value="ECO:0007669"/>
    <property type="project" value="UniProtKB-KW"/>
</dbReference>
<dbReference type="OrthoDB" id="2579248at2759"/>
<keyword evidence="1" id="KW-0378">Hydrolase</keyword>
<proteinExistence type="predicted"/>
<dbReference type="GeneID" id="19324613"/>
<dbReference type="HOGENOM" id="CLU_010993_1_0_1"/>
<dbReference type="InterPro" id="IPR053161">
    <property type="entry name" value="Ulvan_degrading_GH"/>
</dbReference>
<dbReference type="PANTHER" id="PTHR36848:SF2">
    <property type="entry name" value="SECRETED PROTEIN"/>
    <property type="match status" value="1"/>
</dbReference>
<dbReference type="CDD" id="cd03143">
    <property type="entry name" value="A4_beta-galactosidase_middle_domain"/>
    <property type="match status" value="1"/>
</dbReference>
<dbReference type="PANTHER" id="PTHR36848">
    <property type="entry name" value="DNA-BINDING PROTEIN (PUTATIVE SECRETED PROTEIN)-RELATED"/>
    <property type="match status" value="1"/>
</dbReference>
<organism evidence="1 2">
    <name type="scientific">Phaeoacremonium minimum (strain UCR-PA7)</name>
    <name type="common">Esca disease fungus</name>
    <name type="synonym">Togninia minima</name>
    <dbReference type="NCBI Taxonomy" id="1286976"/>
    <lineage>
        <taxon>Eukaryota</taxon>
        <taxon>Fungi</taxon>
        <taxon>Dikarya</taxon>
        <taxon>Ascomycota</taxon>
        <taxon>Pezizomycotina</taxon>
        <taxon>Sordariomycetes</taxon>
        <taxon>Sordariomycetidae</taxon>
        <taxon>Togniniales</taxon>
        <taxon>Togniniaceae</taxon>
        <taxon>Phaeoacremonium</taxon>
    </lineage>
</organism>
<evidence type="ECO:0000313" key="2">
    <source>
        <dbReference type="Proteomes" id="UP000014074"/>
    </source>
</evidence>
<dbReference type="InterPro" id="IPR029062">
    <property type="entry name" value="Class_I_gatase-like"/>
</dbReference>
<protein>
    <submittedName>
        <fullName evidence="1">Putative glycoside hydrolase family 2 protein</fullName>
    </submittedName>
</protein>
<evidence type="ECO:0000313" key="1">
    <source>
        <dbReference type="EMBL" id="EOO00275.1"/>
    </source>
</evidence>